<dbReference type="eggNOG" id="COG0076">
    <property type="taxonomic scope" value="Bacteria"/>
</dbReference>
<gene>
    <name evidence="9" type="ORF">AMETH_4380</name>
</gene>
<keyword evidence="3" id="KW-0210">Decarboxylase</keyword>
<dbReference type="PRINTS" id="PR00800">
    <property type="entry name" value="YHDCRBOXLASE"/>
</dbReference>
<dbReference type="GO" id="GO:0006520">
    <property type="term" value="P:amino acid metabolic process"/>
    <property type="evidence" value="ECO:0007669"/>
    <property type="project" value="InterPro"/>
</dbReference>
<keyword evidence="10" id="KW-1185">Reference proteome</keyword>
<name>A0A076N3B3_AMYME</name>
<evidence type="ECO:0000313" key="9">
    <source>
        <dbReference type="EMBL" id="AIJ24472.1"/>
    </source>
</evidence>
<evidence type="ECO:0000256" key="7">
    <source>
        <dbReference type="PIRSR" id="PIRSR602129-50"/>
    </source>
</evidence>
<dbReference type="GO" id="GO:0004058">
    <property type="term" value="F:aromatic-L-amino-acid decarboxylase activity"/>
    <property type="evidence" value="ECO:0007669"/>
    <property type="project" value="UniProtKB-ARBA"/>
</dbReference>
<dbReference type="EMBL" id="CP009110">
    <property type="protein sequence ID" value="AIJ24472.1"/>
    <property type="molecule type" value="Genomic_DNA"/>
</dbReference>
<dbReference type="KEGG" id="amq:AMETH_4380"/>
<keyword evidence="4 7" id="KW-0663">Pyridoxal phosphate</keyword>
<dbReference type="GO" id="GO:0008483">
    <property type="term" value="F:transaminase activity"/>
    <property type="evidence" value="ECO:0007669"/>
    <property type="project" value="UniProtKB-KW"/>
</dbReference>
<dbReference type="GO" id="GO:0030170">
    <property type="term" value="F:pyridoxal phosphate binding"/>
    <property type="evidence" value="ECO:0007669"/>
    <property type="project" value="InterPro"/>
</dbReference>
<dbReference type="SUPFAM" id="SSF53383">
    <property type="entry name" value="PLP-dependent transferases"/>
    <property type="match status" value="1"/>
</dbReference>
<dbReference type="GO" id="GO:0017000">
    <property type="term" value="P:antibiotic biosynthetic process"/>
    <property type="evidence" value="ECO:0007669"/>
    <property type="project" value="UniProtKB-KW"/>
</dbReference>
<dbReference type="PANTHER" id="PTHR11999">
    <property type="entry name" value="GROUP II PYRIDOXAL-5-PHOSPHATE DECARBOXYLASE"/>
    <property type="match status" value="1"/>
</dbReference>
<keyword evidence="6 8" id="KW-0456">Lyase</keyword>
<evidence type="ECO:0000256" key="2">
    <source>
        <dbReference type="ARBA" id="ARBA00009533"/>
    </source>
</evidence>
<dbReference type="InterPro" id="IPR015424">
    <property type="entry name" value="PyrdxlP-dep_Trfase"/>
</dbReference>
<dbReference type="InterPro" id="IPR015421">
    <property type="entry name" value="PyrdxlP-dep_Trfase_major"/>
</dbReference>
<dbReference type="InterPro" id="IPR002129">
    <property type="entry name" value="PyrdxlP-dep_de-COase"/>
</dbReference>
<evidence type="ECO:0000256" key="1">
    <source>
        <dbReference type="ARBA" id="ARBA00001933"/>
    </source>
</evidence>
<organism evidence="9 10">
    <name type="scientific">Amycolatopsis methanolica 239</name>
    <dbReference type="NCBI Taxonomy" id="1068978"/>
    <lineage>
        <taxon>Bacteria</taxon>
        <taxon>Bacillati</taxon>
        <taxon>Actinomycetota</taxon>
        <taxon>Actinomycetes</taxon>
        <taxon>Pseudonocardiales</taxon>
        <taxon>Pseudonocardiaceae</taxon>
        <taxon>Amycolatopsis</taxon>
        <taxon>Amycolatopsis methanolica group</taxon>
    </lineage>
</organism>
<dbReference type="HOGENOM" id="CLU_011856_0_4_11"/>
<dbReference type="InterPro" id="IPR015422">
    <property type="entry name" value="PyrdxlP-dep_Trfase_small"/>
</dbReference>
<feature type="modified residue" description="N6-(pyridoxal phosphate)lysine" evidence="7">
    <location>
        <position position="296"/>
    </location>
</feature>
<dbReference type="RefSeq" id="WP_017983308.1">
    <property type="nucleotide sequence ID" value="NZ_AQUL01000001.1"/>
</dbReference>
<keyword evidence="9" id="KW-0808">Transferase</keyword>
<dbReference type="OrthoDB" id="3335676at2"/>
<comment type="cofactor">
    <cofactor evidence="1 7 8">
        <name>pyridoxal 5'-phosphate</name>
        <dbReference type="ChEBI" id="CHEBI:597326"/>
    </cofactor>
</comment>
<keyword evidence="5" id="KW-0045">Antibiotic biosynthesis</keyword>
<sequence>MADDLLPRAAALFLRAAELGRDFRAGLDERAVFPRDLDPGAVRAALGELPDGPADPAAVLDQLREAVEPALVASAGPRYFGFVTGGSLEAAAAADVLTTAWDQNGFNALTSPAAALVEEVAGGWLKDLLGLPPTASFGFVTGAQGGNTVGLAAARHAVLERHGWDVERLGLHGAPRVRIVAGSGRHATIDRALRLLGFGTDALAEVPTAPSGSIDVAALAGALSTSDAPTIVCLQAGEVNTGAFDDFRTAIAAAHARGAWVHVDGAFGLWAAASPRLRHLTEGVAEADSWATDGHKWLNVPYDSGYAFCAHPAAHAAATSYTAAYLVGDRPETLRSPGDFVPDSSRRARGFTTWAALRQLGRAGVAELVERSCALARRFAARLSEAGAEVVNDVVLNQVLVGFGDHTPQVLEAVQRSGECWMGGTVWRGRRLMRVSVSNWRTTEADVDRSVAAILAAWREVQGR</sequence>
<dbReference type="InterPro" id="IPR010977">
    <property type="entry name" value="Aromatic_deC"/>
</dbReference>
<evidence type="ECO:0000256" key="4">
    <source>
        <dbReference type="ARBA" id="ARBA00022898"/>
    </source>
</evidence>
<evidence type="ECO:0000313" key="10">
    <source>
        <dbReference type="Proteomes" id="UP000062973"/>
    </source>
</evidence>
<dbReference type="Pfam" id="PF00282">
    <property type="entry name" value="Pyridoxal_deC"/>
    <property type="match status" value="1"/>
</dbReference>
<keyword evidence="9" id="KW-0032">Aminotransferase</keyword>
<proteinExistence type="inferred from homology"/>
<dbReference type="Gene3D" id="3.40.640.10">
    <property type="entry name" value="Type I PLP-dependent aspartate aminotransferase-like (Major domain)"/>
    <property type="match status" value="1"/>
</dbReference>
<reference evidence="9 10" key="1">
    <citation type="submission" date="2014-07" db="EMBL/GenBank/DDBJ databases">
        <title>Whole Genome Sequence of the Amycolatopsis methanolica 239.</title>
        <authorList>
            <person name="Tang B."/>
        </authorList>
    </citation>
    <scope>NUCLEOTIDE SEQUENCE [LARGE SCALE GENOMIC DNA]</scope>
    <source>
        <strain evidence="9 10">239</strain>
    </source>
</reference>
<evidence type="ECO:0000256" key="5">
    <source>
        <dbReference type="ARBA" id="ARBA00023194"/>
    </source>
</evidence>
<evidence type="ECO:0000256" key="3">
    <source>
        <dbReference type="ARBA" id="ARBA00022793"/>
    </source>
</evidence>
<evidence type="ECO:0000256" key="8">
    <source>
        <dbReference type="RuleBase" id="RU000382"/>
    </source>
</evidence>
<protein>
    <submittedName>
        <fullName evidence="9">Class V aminotransferase</fullName>
    </submittedName>
</protein>
<dbReference type="PANTHER" id="PTHR11999:SF70">
    <property type="entry name" value="MIP05841P"/>
    <property type="match status" value="1"/>
</dbReference>
<dbReference type="STRING" id="1068978.AMETH_4380"/>
<dbReference type="GO" id="GO:0019752">
    <property type="term" value="P:carboxylic acid metabolic process"/>
    <property type="evidence" value="ECO:0007669"/>
    <property type="project" value="InterPro"/>
</dbReference>
<comment type="similarity">
    <text evidence="2 8">Belongs to the group II decarboxylase family.</text>
</comment>
<dbReference type="AlphaFoldDB" id="A0A076N3B3"/>
<accession>A0A076N3B3</accession>
<evidence type="ECO:0000256" key="6">
    <source>
        <dbReference type="ARBA" id="ARBA00023239"/>
    </source>
</evidence>
<dbReference type="Gene3D" id="3.90.1150.10">
    <property type="entry name" value="Aspartate Aminotransferase, domain 1"/>
    <property type="match status" value="1"/>
</dbReference>
<dbReference type="PATRIC" id="fig|1068978.7.peg.4694"/>
<dbReference type="Proteomes" id="UP000062973">
    <property type="component" value="Chromosome"/>
</dbReference>